<evidence type="ECO:0000256" key="1">
    <source>
        <dbReference type="ARBA" id="ARBA00023277"/>
    </source>
</evidence>
<feature type="domain" description="Glucosamine/galactosamine-6-phosphate isomerase" evidence="2">
    <location>
        <begin position="9"/>
        <end position="215"/>
    </location>
</feature>
<dbReference type="GO" id="GO:0006046">
    <property type="term" value="P:N-acetylglucosamine catabolic process"/>
    <property type="evidence" value="ECO:0007669"/>
    <property type="project" value="TreeGrafter"/>
</dbReference>
<dbReference type="InterPro" id="IPR006148">
    <property type="entry name" value="Glc/Gal-6P_isomerase"/>
</dbReference>
<gene>
    <name evidence="3" type="primary">nagB</name>
    <name evidence="3" type="ORF">HLUCCA11_12560</name>
</gene>
<dbReference type="GO" id="GO:0004342">
    <property type="term" value="F:glucosamine-6-phosphate deaminase activity"/>
    <property type="evidence" value="ECO:0007669"/>
    <property type="project" value="InterPro"/>
</dbReference>
<name>A0A0P7ZJX4_9CYAN</name>
<accession>A0A0P7ZJX4</accession>
<dbReference type="GO" id="GO:0005737">
    <property type="term" value="C:cytoplasm"/>
    <property type="evidence" value="ECO:0007669"/>
    <property type="project" value="TreeGrafter"/>
</dbReference>
<proteinExistence type="predicted"/>
<dbReference type="Gene3D" id="3.40.50.1360">
    <property type="match status" value="1"/>
</dbReference>
<dbReference type="PANTHER" id="PTHR11280:SF6">
    <property type="entry name" value="GLUCOSAMINE-6-PHOSPHATE ISOMERASE NAGB"/>
    <property type="match status" value="1"/>
</dbReference>
<dbReference type="GO" id="GO:0006043">
    <property type="term" value="P:glucosamine catabolic process"/>
    <property type="evidence" value="ECO:0007669"/>
    <property type="project" value="TreeGrafter"/>
</dbReference>
<keyword evidence="1" id="KW-0119">Carbohydrate metabolism</keyword>
<dbReference type="SUPFAM" id="SSF100950">
    <property type="entry name" value="NagB/RpiA/CoA transferase-like"/>
    <property type="match status" value="1"/>
</dbReference>
<dbReference type="PANTHER" id="PTHR11280">
    <property type="entry name" value="GLUCOSAMINE-6-PHOSPHATE ISOMERASE"/>
    <property type="match status" value="1"/>
</dbReference>
<sequence>MAGSAIAYQILHNAIEAQGKAAGIFATGRSQVNFLRYLTATDLDWSKITGFHLDEYLALSAQHPASFRHYLETHLTSRVQLGQWYPIEGDGLLPIEICDRYERALQANIADLCCLGVGNNGHLAFNDPAVADFTEPRWVKLVKLDEQNRQQQVNTSAFTCLENVPQYAFTLTLSAIRAARNSLCLAYGAGKAKIVHQLLTGPVDTHCPASILRNTPQAMLLLDRSAASLMS</sequence>
<dbReference type="GO" id="GO:0042802">
    <property type="term" value="F:identical protein binding"/>
    <property type="evidence" value="ECO:0007669"/>
    <property type="project" value="TreeGrafter"/>
</dbReference>
<dbReference type="Proteomes" id="UP000050465">
    <property type="component" value="Unassembled WGS sequence"/>
</dbReference>
<comment type="caution">
    <text evidence="3">The sequence shown here is derived from an EMBL/GenBank/DDBJ whole genome shotgun (WGS) entry which is preliminary data.</text>
</comment>
<dbReference type="GO" id="GO:0019262">
    <property type="term" value="P:N-acetylneuraminate catabolic process"/>
    <property type="evidence" value="ECO:0007669"/>
    <property type="project" value="TreeGrafter"/>
</dbReference>
<dbReference type="InterPro" id="IPR004547">
    <property type="entry name" value="Glucosamine6P_isomerase"/>
</dbReference>
<dbReference type="CDD" id="cd01399">
    <property type="entry name" value="GlcN6P_deaminase"/>
    <property type="match status" value="1"/>
</dbReference>
<evidence type="ECO:0000313" key="3">
    <source>
        <dbReference type="EMBL" id="KPQ34995.1"/>
    </source>
</evidence>
<dbReference type="AlphaFoldDB" id="A0A0P7ZJX4"/>
<evidence type="ECO:0000313" key="4">
    <source>
        <dbReference type="Proteomes" id="UP000050465"/>
    </source>
</evidence>
<dbReference type="GO" id="GO:0005975">
    <property type="term" value="P:carbohydrate metabolic process"/>
    <property type="evidence" value="ECO:0007669"/>
    <property type="project" value="InterPro"/>
</dbReference>
<protein>
    <submittedName>
        <fullName evidence="3">Glucosamine-6-phosphate deaminase NagB</fullName>
    </submittedName>
</protein>
<organism evidence="3 4">
    <name type="scientific">Phormidesmis priestleyi Ana</name>
    <dbReference type="NCBI Taxonomy" id="1666911"/>
    <lineage>
        <taxon>Bacteria</taxon>
        <taxon>Bacillati</taxon>
        <taxon>Cyanobacteriota</taxon>
        <taxon>Cyanophyceae</taxon>
        <taxon>Leptolyngbyales</taxon>
        <taxon>Leptolyngbyaceae</taxon>
        <taxon>Phormidesmis</taxon>
    </lineage>
</organism>
<dbReference type="InterPro" id="IPR037171">
    <property type="entry name" value="NagB/RpiA_transferase-like"/>
</dbReference>
<reference evidence="3 4" key="1">
    <citation type="submission" date="2015-09" db="EMBL/GenBank/DDBJ databases">
        <title>Identification and resolution of microdiversity through metagenomic sequencing of parallel consortia.</title>
        <authorList>
            <person name="Nelson W.C."/>
            <person name="Romine M.F."/>
            <person name="Lindemann S.R."/>
        </authorList>
    </citation>
    <scope>NUCLEOTIDE SEQUENCE [LARGE SCALE GENOMIC DNA]</scope>
    <source>
        <strain evidence="3">Ana</strain>
    </source>
</reference>
<evidence type="ECO:0000259" key="2">
    <source>
        <dbReference type="Pfam" id="PF01182"/>
    </source>
</evidence>
<dbReference type="STRING" id="1666911.HLUCCA11_12560"/>
<dbReference type="Pfam" id="PF01182">
    <property type="entry name" value="Glucosamine_iso"/>
    <property type="match status" value="1"/>
</dbReference>
<dbReference type="EMBL" id="LJZR01000015">
    <property type="protein sequence ID" value="KPQ34995.1"/>
    <property type="molecule type" value="Genomic_DNA"/>
</dbReference>
<dbReference type="PATRIC" id="fig|1666911.3.peg.4663"/>